<accession>A0A6C0AE38</accession>
<organism evidence="1">
    <name type="scientific">viral metagenome</name>
    <dbReference type="NCBI Taxonomy" id="1070528"/>
    <lineage>
        <taxon>unclassified sequences</taxon>
        <taxon>metagenomes</taxon>
        <taxon>organismal metagenomes</taxon>
    </lineage>
</organism>
<dbReference type="EMBL" id="MN740594">
    <property type="protein sequence ID" value="QHS77988.1"/>
    <property type="molecule type" value="Genomic_DNA"/>
</dbReference>
<sequence length="258" mass="31392">MEINISDIPDFLKDSEFYRNLDLNFDEPITIQKLKINDEVNNIKDFKKLFKTLNFFDVDKFPKSFIKYYQNNSKEVFDSLDHYSDVYQELLIDLCNLKIKNYKQFFVTHKIITLYKLNPEEYDNYISYFLNNAHEVLRDDDENYLMDDISLVDKVYSTEILELEPYIFNRSSNSIHLRVKKKHLYGRWEISNTVSTIKSIQKLIDKIKNNNEYDNFFYMNKELYMNNEYKIKINEFNIKKILEEFQKVIKWINSHKIS</sequence>
<reference evidence="1" key="1">
    <citation type="journal article" date="2020" name="Nature">
        <title>Giant virus diversity and host interactions through global metagenomics.</title>
        <authorList>
            <person name="Schulz F."/>
            <person name="Roux S."/>
            <person name="Paez-Espino D."/>
            <person name="Jungbluth S."/>
            <person name="Walsh D.A."/>
            <person name="Denef V.J."/>
            <person name="McMahon K.D."/>
            <person name="Konstantinidis K.T."/>
            <person name="Eloe-Fadrosh E.A."/>
            <person name="Kyrpides N.C."/>
            <person name="Woyke T."/>
        </authorList>
    </citation>
    <scope>NUCLEOTIDE SEQUENCE</scope>
    <source>
        <strain evidence="1">GVMAG-S-1021933-23</strain>
    </source>
</reference>
<dbReference type="AlphaFoldDB" id="A0A6C0AE38"/>
<protein>
    <submittedName>
        <fullName evidence="1">Uncharacterized protein</fullName>
    </submittedName>
</protein>
<name>A0A6C0AE38_9ZZZZ</name>
<proteinExistence type="predicted"/>
<evidence type="ECO:0000313" key="1">
    <source>
        <dbReference type="EMBL" id="QHS77988.1"/>
    </source>
</evidence>